<feature type="binding site" evidence="10">
    <location>
        <begin position="63"/>
        <end position="65"/>
    </location>
    <ligand>
        <name>substrate</name>
    </ligand>
</feature>
<comment type="miscellaneous">
    <text evidence="10">The reaction produces a racemic mixture of D-glycero-alpha-D-manno-heptose 7-phosphate and D-glycero-beta-D-manno-heptose 7-phosphate.</text>
</comment>
<evidence type="ECO:0000256" key="8">
    <source>
        <dbReference type="ARBA" id="ARBA00023235"/>
    </source>
</evidence>
<organism evidence="12 13">
    <name type="scientific">Roseateles flavus</name>
    <dbReference type="NCBI Taxonomy" id="3149041"/>
    <lineage>
        <taxon>Bacteria</taxon>
        <taxon>Pseudomonadati</taxon>
        <taxon>Pseudomonadota</taxon>
        <taxon>Betaproteobacteria</taxon>
        <taxon>Burkholderiales</taxon>
        <taxon>Sphaerotilaceae</taxon>
        <taxon>Roseateles</taxon>
    </lineage>
</organism>
<keyword evidence="8 10" id="KW-0413">Isomerase</keyword>
<keyword evidence="13" id="KW-1185">Reference proteome</keyword>
<comment type="similarity">
    <text evidence="4 10">Belongs to the SIS family. GmhA subfamily.</text>
</comment>
<comment type="function">
    <text evidence="2 10">Catalyzes the isomerization of sedoheptulose 7-phosphate in D-glycero-D-manno-heptose 7-phosphate.</text>
</comment>
<keyword evidence="9 10" id="KW-0119">Carbohydrate metabolism</keyword>
<evidence type="ECO:0000256" key="9">
    <source>
        <dbReference type="ARBA" id="ARBA00023277"/>
    </source>
</evidence>
<dbReference type="PANTHER" id="PTHR30390">
    <property type="entry name" value="SEDOHEPTULOSE 7-PHOSPHATE ISOMERASE / DNAA INITIATOR-ASSOCIATING FACTOR FOR REPLICATION INITIATION"/>
    <property type="match status" value="1"/>
</dbReference>
<comment type="catalytic activity">
    <reaction evidence="1 10">
        <text>2 D-sedoheptulose 7-phosphate = D-glycero-alpha-D-manno-heptose 7-phosphate + D-glycero-beta-D-manno-heptose 7-phosphate</text>
        <dbReference type="Rhea" id="RHEA:27489"/>
        <dbReference type="ChEBI" id="CHEBI:57483"/>
        <dbReference type="ChEBI" id="CHEBI:60203"/>
        <dbReference type="ChEBI" id="CHEBI:60204"/>
        <dbReference type="EC" id="5.3.1.28"/>
    </reaction>
</comment>
<feature type="binding site" evidence="10">
    <location>
        <position position="183"/>
    </location>
    <ligand>
        <name>Zn(2+)</name>
        <dbReference type="ChEBI" id="CHEBI:29105"/>
    </ligand>
</feature>
<evidence type="ECO:0000256" key="4">
    <source>
        <dbReference type="ARBA" id="ARBA00009894"/>
    </source>
</evidence>
<feature type="binding site" evidence="10">
    <location>
        <position position="72"/>
    </location>
    <ligand>
        <name>Zn(2+)</name>
        <dbReference type="ChEBI" id="CHEBI:29105"/>
    </ligand>
</feature>
<name>A0ABV0GGJ9_9BURK</name>
<dbReference type="PANTHER" id="PTHR30390:SF6">
    <property type="entry name" value="DNAA INITIATOR-ASSOCIATING PROTEIN DIAA"/>
    <property type="match status" value="1"/>
</dbReference>
<feature type="binding site" evidence="10">
    <location>
        <position position="183"/>
    </location>
    <ligand>
        <name>substrate</name>
    </ligand>
</feature>
<dbReference type="InterPro" id="IPR046348">
    <property type="entry name" value="SIS_dom_sf"/>
</dbReference>
<dbReference type="InterPro" id="IPR001347">
    <property type="entry name" value="SIS_dom"/>
</dbReference>
<dbReference type="InterPro" id="IPR004515">
    <property type="entry name" value="Phosphoheptose_Isoase"/>
</dbReference>
<evidence type="ECO:0000313" key="13">
    <source>
        <dbReference type="Proteomes" id="UP001462640"/>
    </source>
</evidence>
<accession>A0ABV0GGJ9</accession>
<evidence type="ECO:0000256" key="1">
    <source>
        <dbReference type="ARBA" id="ARBA00000348"/>
    </source>
</evidence>
<comment type="cofactor">
    <cofactor evidence="10">
        <name>Zn(2+)</name>
        <dbReference type="ChEBI" id="CHEBI:29105"/>
    </cofactor>
    <text evidence="10">Binds 1 zinc ion per subunit.</text>
</comment>
<proteinExistence type="inferred from homology"/>
<evidence type="ECO:0000256" key="5">
    <source>
        <dbReference type="ARBA" id="ARBA00022490"/>
    </source>
</evidence>
<dbReference type="HAMAP" id="MF_00067">
    <property type="entry name" value="GmhA"/>
    <property type="match status" value="1"/>
</dbReference>
<dbReference type="Pfam" id="PF13580">
    <property type="entry name" value="SIS_2"/>
    <property type="match status" value="1"/>
</dbReference>
<gene>
    <name evidence="10" type="primary">gmhA</name>
    <name evidence="12" type="ORF">ABDJ40_15550</name>
</gene>
<dbReference type="PROSITE" id="PS51464">
    <property type="entry name" value="SIS"/>
    <property type="match status" value="1"/>
</dbReference>
<dbReference type="InterPro" id="IPR050099">
    <property type="entry name" value="SIS_GmhA/DiaA_subfam"/>
</dbReference>
<feature type="binding site" evidence="10">
    <location>
        <position position="191"/>
    </location>
    <ligand>
        <name>Zn(2+)</name>
        <dbReference type="ChEBI" id="CHEBI:29105"/>
    </ligand>
</feature>
<dbReference type="EC" id="5.3.1.28" evidence="10"/>
<evidence type="ECO:0000256" key="3">
    <source>
        <dbReference type="ARBA" id="ARBA00004496"/>
    </source>
</evidence>
<dbReference type="CDD" id="cd05006">
    <property type="entry name" value="SIS_GmhA"/>
    <property type="match status" value="1"/>
</dbReference>
<keyword evidence="6 10" id="KW-0479">Metal-binding</keyword>
<keyword evidence="7 10" id="KW-0862">Zinc</keyword>
<protein>
    <recommendedName>
        <fullName evidence="10">Phosphoheptose isomerase</fullName>
        <ecNumber evidence="10">5.3.1.28</ecNumber>
    </recommendedName>
    <alternativeName>
        <fullName evidence="10">Sedoheptulose 7-phosphate isomerase</fullName>
    </alternativeName>
</protein>
<sequence length="212" mass="22625">MKAASCLPAQPPVDELGQLFHRLLQEHQSVFHELHRQQMLVGQIGRRLAAVLRAGHTLLFFGNGGSAADCQHLAAELSGRFQRERRPLAAVALTTDSSVLTCVANDYGYDEVFARQVAALGRPGDCAIGISTSGQSRNVLRALAVARAAGLHTVGLTGRDGGYMPSFCDQCIVVPHEDTARIQEAHIFIGHTLCAQIEYCLGLAAPQPAAGC</sequence>
<dbReference type="Gene3D" id="3.40.50.10490">
    <property type="entry name" value="Glucose-6-phosphate isomerase like protein, domain 1"/>
    <property type="match status" value="1"/>
</dbReference>
<dbReference type="EMBL" id="JBDPZC010000007">
    <property type="protein sequence ID" value="MEO3714180.1"/>
    <property type="molecule type" value="Genomic_DNA"/>
</dbReference>
<comment type="subcellular location">
    <subcellularLocation>
        <location evidence="3 10">Cytoplasm</location>
    </subcellularLocation>
</comment>
<evidence type="ECO:0000313" key="12">
    <source>
        <dbReference type="EMBL" id="MEO3714180.1"/>
    </source>
</evidence>
<evidence type="ECO:0000256" key="6">
    <source>
        <dbReference type="ARBA" id="ARBA00022723"/>
    </source>
</evidence>
<feature type="binding site" evidence="10">
    <location>
        <position position="76"/>
    </location>
    <ligand>
        <name>Zn(2+)</name>
        <dbReference type="ChEBI" id="CHEBI:29105"/>
    </ligand>
</feature>
<evidence type="ECO:0000259" key="11">
    <source>
        <dbReference type="PROSITE" id="PS51464"/>
    </source>
</evidence>
<dbReference type="InterPro" id="IPR035461">
    <property type="entry name" value="GmhA/DiaA"/>
</dbReference>
<dbReference type="SUPFAM" id="SSF53697">
    <property type="entry name" value="SIS domain"/>
    <property type="match status" value="1"/>
</dbReference>
<comment type="pathway">
    <text evidence="10">Carbohydrate biosynthesis; D-glycero-D-manno-heptose 7-phosphate biosynthesis; D-glycero-alpha-D-manno-heptose 7-phosphate and D-glycero-beta-D-manno-heptose 7-phosphate from sedoheptulose 7-phosphate: step 1/1.</text>
</comment>
<evidence type="ECO:0000256" key="10">
    <source>
        <dbReference type="HAMAP-Rule" id="MF_00067"/>
    </source>
</evidence>
<feature type="domain" description="SIS" evidence="11">
    <location>
        <begin position="48"/>
        <end position="203"/>
    </location>
</feature>
<comment type="subunit">
    <text evidence="10">Homotetramer.</text>
</comment>
<feature type="binding site" evidence="10">
    <location>
        <position position="136"/>
    </location>
    <ligand>
        <name>substrate</name>
    </ligand>
</feature>
<comment type="caution">
    <text evidence="12">The sequence shown here is derived from an EMBL/GenBank/DDBJ whole genome shotgun (WGS) entry which is preliminary data.</text>
</comment>
<dbReference type="Proteomes" id="UP001462640">
    <property type="component" value="Unassembled WGS sequence"/>
</dbReference>
<evidence type="ECO:0000256" key="7">
    <source>
        <dbReference type="ARBA" id="ARBA00022833"/>
    </source>
</evidence>
<dbReference type="RefSeq" id="WP_347611251.1">
    <property type="nucleotide sequence ID" value="NZ_JBDPZC010000007.1"/>
</dbReference>
<feature type="binding site" evidence="10">
    <location>
        <position position="76"/>
    </location>
    <ligand>
        <name>substrate</name>
    </ligand>
</feature>
<feature type="binding site" evidence="10">
    <location>
        <begin position="105"/>
        <end position="106"/>
    </location>
    <ligand>
        <name>substrate</name>
    </ligand>
</feature>
<reference evidence="12 13" key="1">
    <citation type="submission" date="2024-05" db="EMBL/GenBank/DDBJ databases">
        <title>Roseateles sp. 2.12 16S ribosomal RNA gene Genome sequencing and assembly.</title>
        <authorList>
            <person name="Woo H."/>
        </authorList>
    </citation>
    <scope>NUCLEOTIDE SEQUENCE [LARGE SCALE GENOMIC DNA]</scope>
    <source>
        <strain evidence="12 13">2.12</strain>
    </source>
</reference>
<keyword evidence="5 10" id="KW-0963">Cytoplasm</keyword>
<evidence type="ECO:0000256" key="2">
    <source>
        <dbReference type="ARBA" id="ARBA00003172"/>
    </source>
</evidence>
<feature type="binding site" evidence="10">
    <location>
        <begin position="131"/>
        <end position="133"/>
    </location>
    <ligand>
        <name>substrate</name>
    </ligand>
</feature>